<dbReference type="Proteomes" id="UP001454036">
    <property type="component" value="Unassembled WGS sequence"/>
</dbReference>
<organism evidence="2 3">
    <name type="scientific">Lithospermum erythrorhizon</name>
    <name type="common">Purple gromwell</name>
    <name type="synonym">Lithospermum officinale var. erythrorhizon</name>
    <dbReference type="NCBI Taxonomy" id="34254"/>
    <lineage>
        <taxon>Eukaryota</taxon>
        <taxon>Viridiplantae</taxon>
        <taxon>Streptophyta</taxon>
        <taxon>Embryophyta</taxon>
        <taxon>Tracheophyta</taxon>
        <taxon>Spermatophyta</taxon>
        <taxon>Magnoliopsida</taxon>
        <taxon>eudicotyledons</taxon>
        <taxon>Gunneridae</taxon>
        <taxon>Pentapetalae</taxon>
        <taxon>asterids</taxon>
        <taxon>lamiids</taxon>
        <taxon>Boraginales</taxon>
        <taxon>Boraginaceae</taxon>
        <taxon>Boraginoideae</taxon>
        <taxon>Lithospermeae</taxon>
        <taxon>Lithospermum</taxon>
    </lineage>
</organism>
<name>A0AAV3RYF5_LITER</name>
<evidence type="ECO:0000313" key="2">
    <source>
        <dbReference type="EMBL" id="GAA0185984.1"/>
    </source>
</evidence>
<evidence type="ECO:0000313" key="3">
    <source>
        <dbReference type="Proteomes" id="UP001454036"/>
    </source>
</evidence>
<keyword evidence="3" id="KW-1185">Reference proteome</keyword>
<dbReference type="AlphaFoldDB" id="A0AAV3RYF5"/>
<feature type="region of interest" description="Disordered" evidence="1">
    <location>
        <begin position="83"/>
        <end position="111"/>
    </location>
</feature>
<sequence length="111" mass="13334">MILRRENPLGSWGGDNLFPCRNPLTGKTHRVNKDYFKTYLIVYHNNRLWWKWEGKLANREDRHAILKMMTRKWFREVDDLEDPVFSDDAIEEEEDDDEDDDEGKDDDDDNG</sequence>
<protein>
    <submittedName>
        <fullName evidence="2">Uncharacterized protein</fullName>
    </submittedName>
</protein>
<dbReference type="EMBL" id="BAABME010013273">
    <property type="protein sequence ID" value="GAA0185984.1"/>
    <property type="molecule type" value="Genomic_DNA"/>
</dbReference>
<comment type="caution">
    <text evidence="2">The sequence shown here is derived from an EMBL/GenBank/DDBJ whole genome shotgun (WGS) entry which is preliminary data.</text>
</comment>
<evidence type="ECO:0000256" key="1">
    <source>
        <dbReference type="SAM" id="MobiDB-lite"/>
    </source>
</evidence>
<accession>A0AAV3RYF5</accession>
<reference evidence="2 3" key="1">
    <citation type="submission" date="2024-01" db="EMBL/GenBank/DDBJ databases">
        <title>The complete chloroplast genome sequence of Lithospermum erythrorhizon: insights into the phylogenetic relationship among Boraginaceae species and the maternal lineages of purple gromwells.</title>
        <authorList>
            <person name="Okada T."/>
            <person name="Watanabe K."/>
        </authorList>
    </citation>
    <scope>NUCLEOTIDE SEQUENCE [LARGE SCALE GENOMIC DNA]</scope>
</reference>
<proteinExistence type="predicted"/>
<gene>
    <name evidence="2" type="ORF">LIER_33272</name>
</gene>